<proteinExistence type="predicted"/>
<sequence length="451" mass="49226">MRNRFTSPSRRHQLLVSLSPHGVQVLHFQRGWLGWKQAHAHQTPLPEGDDYLQRVQAALKECCQSWQIPARSDVYWVLAGDILGVLPPMPATALAEPGALLPFAPGSVLTQPDRFGPEEEKSLLWMHKDWATEIERISSACQLRAVELFARAQLFQPLCARSKKHISLVLEGAQDDYFLHIFAPSGAILRSRVVESAALGDGLAGLLQIELASLPENQREAAKGGVQLLAPAAQLPAKEAWPHAAQALPVQPPAPLLEQLWRSGLEGIVLQATHNELIQKINIWSMAAAVLGLAALGTMLWHDGRLERQIEDAHEDLRKQAPKVEAAKLLKAKTLWMADVVHAAQALDKDSQAAAALPDVLAVFPPPPAALLYLRLDGKDVALAGTGDEAAVQWLREHPLPQYQPFTEMPVPEFLAEQSIAIHMQAAKQAPAPEPAPAAEAKPTEPEKAKP</sequence>
<evidence type="ECO:0000256" key="1">
    <source>
        <dbReference type="SAM" id="MobiDB-lite"/>
    </source>
</evidence>
<feature type="compositionally biased region" description="Low complexity" evidence="1">
    <location>
        <begin position="426"/>
        <end position="441"/>
    </location>
</feature>
<dbReference type="RefSeq" id="WP_143059582.1">
    <property type="nucleotide sequence ID" value="NZ_FOGD01000002.1"/>
</dbReference>
<evidence type="ECO:0000313" key="3">
    <source>
        <dbReference type="Proteomes" id="UP000199766"/>
    </source>
</evidence>
<dbReference type="Proteomes" id="UP000199766">
    <property type="component" value="Unassembled WGS sequence"/>
</dbReference>
<dbReference type="OrthoDB" id="8904071at2"/>
<accession>A0A1H9IYX1</accession>
<evidence type="ECO:0000313" key="2">
    <source>
        <dbReference type="EMBL" id="SEQ79793.1"/>
    </source>
</evidence>
<name>A0A1H9IYX1_9BURK</name>
<feature type="region of interest" description="Disordered" evidence="1">
    <location>
        <begin position="425"/>
        <end position="451"/>
    </location>
</feature>
<gene>
    <name evidence="2" type="ORF">SAMN02982919_01260</name>
</gene>
<keyword evidence="3" id="KW-1185">Reference proteome</keyword>
<reference evidence="2 3" key="1">
    <citation type="submission" date="2016-10" db="EMBL/GenBank/DDBJ databases">
        <authorList>
            <person name="de Groot N.N."/>
        </authorList>
    </citation>
    <scope>NUCLEOTIDE SEQUENCE [LARGE SCALE GENOMIC DNA]</scope>
    <source>
        <strain evidence="2 3">ATCC 35958</strain>
    </source>
</reference>
<feature type="compositionally biased region" description="Basic and acidic residues" evidence="1">
    <location>
        <begin position="442"/>
        <end position="451"/>
    </location>
</feature>
<protein>
    <submittedName>
        <fullName evidence="2">Uncharacterized protein</fullName>
    </submittedName>
</protein>
<dbReference type="EMBL" id="FOGD01000002">
    <property type="protein sequence ID" value="SEQ79793.1"/>
    <property type="molecule type" value="Genomic_DNA"/>
</dbReference>
<dbReference type="AlphaFoldDB" id="A0A1H9IYX1"/>
<dbReference type="STRING" id="180197.SAMN02982919_01260"/>
<organism evidence="2 3">
    <name type="scientific">Giesbergeria anulus</name>
    <dbReference type="NCBI Taxonomy" id="180197"/>
    <lineage>
        <taxon>Bacteria</taxon>
        <taxon>Pseudomonadati</taxon>
        <taxon>Pseudomonadota</taxon>
        <taxon>Betaproteobacteria</taxon>
        <taxon>Burkholderiales</taxon>
        <taxon>Comamonadaceae</taxon>
        <taxon>Giesbergeria</taxon>
    </lineage>
</organism>